<evidence type="ECO:0000259" key="3">
    <source>
        <dbReference type="PROSITE" id="PS50075"/>
    </source>
</evidence>
<feature type="domain" description="Carrier" evidence="3">
    <location>
        <begin position="10"/>
        <end position="87"/>
    </location>
</feature>
<comment type="caution">
    <text evidence="4">The sequence shown here is derived from an EMBL/GenBank/DDBJ whole genome shotgun (WGS) entry which is preliminary data.</text>
</comment>
<keyword evidence="1" id="KW-0596">Phosphopantetheine</keyword>
<evidence type="ECO:0000256" key="1">
    <source>
        <dbReference type="ARBA" id="ARBA00022450"/>
    </source>
</evidence>
<accession>A0A2A4FDF9</accession>
<evidence type="ECO:0000313" key="5">
    <source>
        <dbReference type="Proteomes" id="UP000217994"/>
    </source>
</evidence>
<dbReference type="Gene3D" id="1.10.1200.10">
    <property type="entry name" value="ACP-like"/>
    <property type="match status" value="1"/>
</dbReference>
<dbReference type="SUPFAM" id="SSF47336">
    <property type="entry name" value="ACP-like"/>
    <property type="match status" value="1"/>
</dbReference>
<dbReference type="RefSeq" id="WP_084910591.1">
    <property type="nucleotide sequence ID" value="NZ_CP020739.1"/>
</dbReference>
<gene>
    <name evidence="4" type="ORF">BZL54_19615</name>
</gene>
<dbReference type="InterPro" id="IPR020806">
    <property type="entry name" value="PKS_PP-bd"/>
</dbReference>
<dbReference type="Proteomes" id="UP000217994">
    <property type="component" value="Unassembled WGS sequence"/>
</dbReference>
<reference evidence="4 5" key="1">
    <citation type="submission" date="2017-01" db="EMBL/GenBank/DDBJ databases">
        <title>Whole-Genome Shotgun Sequencing of Two beta-Proteobacterial Species in Search of the Bulgecin Biosynthetic Cluster.</title>
        <authorList>
            <person name="Horsman M.E."/>
            <person name="Marous D.R."/>
            <person name="Li R."/>
            <person name="Oliver R.A."/>
            <person name="Byun B."/>
            <person name="Emrich S.J."/>
            <person name="Boggess B."/>
            <person name="Townsend C.A."/>
            <person name="Mobashery S."/>
        </authorList>
    </citation>
    <scope>NUCLEOTIDE SEQUENCE [LARGE SCALE GENOMIC DNA]</scope>
    <source>
        <strain evidence="4 5">ATCC 31433</strain>
    </source>
</reference>
<organism evidence="4 5">
    <name type="scientific">Burkholderia ubonensis subsp. mesacidophila</name>
    <dbReference type="NCBI Taxonomy" id="265293"/>
    <lineage>
        <taxon>Bacteria</taxon>
        <taxon>Pseudomonadati</taxon>
        <taxon>Pseudomonadota</taxon>
        <taxon>Betaproteobacteria</taxon>
        <taxon>Burkholderiales</taxon>
        <taxon>Burkholderiaceae</taxon>
        <taxon>Burkholderia</taxon>
        <taxon>Burkholderia cepacia complex</taxon>
    </lineage>
</organism>
<dbReference type="Pfam" id="PF00550">
    <property type="entry name" value="PP-binding"/>
    <property type="match status" value="1"/>
</dbReference>
<dbReference type="GeneID" id="69006780"/>
<keyword evidence="2" id="KW-0597">Phosphoprotein</keyword>
<name>A0A2A4FDF9_9BURK</name>
<dbReference type="InterPro" id="IPR036736">
    <property type="entry name" value="ACP-like_sf"/>
</dbReference>
<dbReference type="AlphaFoldDB" id="A0A2A4FDF9"/>
<dbReference type="SMART" id="SM00823">
    <property type="entry name" value="PKS_PP"/>
    <property type="match status" value="1"/>
</dbReference>
<dbReference type="InterPro" id="IPR009081">
    <property type="entry name" value="PP-bd_ACP"/>
</dbReference>
<dbReference type="GO" id="GO:0031177">
    <property type="term" value="F:phosphopantetheine binding"/>
    <property type="evidence" value="ECO:0007669"/>
    <property type="project" value="InterPro"/>
</dbReference>
<protein>
    <submittedName>
        <fullName evidence="4">Polyketide synthase</fullName>
    </submittedName>
</protein>
<proteinExistence type="predicted"/>
<dbReference type="SMART" id="SM01294">
    <property type="entry name" value="PKS_PP_betabranch"/>
    <property type="match status" value="1"/>
</dbReference>
<evidence type="ECO:0000313" key="4">
    <source>
        <dbReference type="EMBL" id="PCE30712.1"/>
    </source>
</evidence>
<dbReference type="EMBL" id="MTZU01000057">
    <property type="protein sequence ID" value="PCE30712.1"/>
    <property type="molecule type" value="Genomic_DNA"/>
</dbReference>
<dbReference type="PROSITE" id="PS50075">
    <property type="entry name" value="CARRIER"/>
    <property type="match status" value="1"/>
</dbReference>
<sequence length="92" mass="9668">MSTTTMPPVPAADAIERWLIARIAAATGCEAAAIEPDRVMEAYGLTSVMAVGLSAELEDWLGIDVDATIVWDYPTIAGLAAHLADGVRGRAR</sequence>
<evidence type="ECO:0000256" key="2">
    <source>
        <dbReference type="ARBA" id="ARBA00022553"/>
    </source>
</evidence>